<feature type="domain" description="Topo IIA-type catalytic" evidence="10">
    <location>
        <begin position="32"/>
        <end position="504"/>
    </location>
</feature>
<dbReference type="InterPro" id="IPR013758">
    <property type="entry name" value="Topo_IIA_A/C_ab"/>
</dbReference>
<keyword evidence="6 7" id="KW-0413">Isomerase</keyword>
<gene>
    <name evidence="7" type="primary">parC</name>
    <name evidence="11" type="ORF">LRLP16767_LR3C6_01039</name>
</gene>
<comment type="subcellular location">
    <subcellularLocation>
        <location evidence="7">Cell membrane</location>
        <topology evidence="7">Peripheral membrane protein</topology>
    </subcellularLocation>
</comment>
<dbReference type="AlphaFoldDB" id="A0A0U5JMF7"/>
<dbReference type="PANTHER" id="PTHR43493">
    <property type="entry name" value="DNA GYRASE/TOPOISOMERASE SUBUNIT A"/>
    <property type="match status" value="1"/>
</dbReference>
<keyword evidence="3 7" id="KW-0799">Topoisomerase</keyword>
<dbReference type="GO" id="GO:0007059">
    <property type="term" value="P:chromosome segregation"/>
    <property type="evidence" value="ECO:0007669"/>
    <property type="project" value="UniProtKB-UniRule"/>
</dbReference>
<feature type="coiled-coil region" evidence="9">
    <location>
        <begin position="434"/>
        <end position="475"/>
    </location>
</feature>
<dbReference type="GO" id="GO:0003677">
    <property type="term" value="F:DNA binding"/>
    <property type="evidence" value="ECO:0007669"/>
    <property type="project" value="UniProtKB-UniRule"/>
</dbReference>
<organism evidence="11">
    <name type="scientific">Limosilactobacillus reuteri</name>
    <name type="common">Lactobacillus reuteri</name>
    <dbReference type="NCBI Taxonomy" id="1598"/>
    <lineage>
        <taxon>Bacteria</taxon>
        <taxon>Bacillati</taxon>
        <taxon>Bacillota</taxon>
        <taxon>Bacilli</taxon>
        <taxon>Lactobacillales</taxon>
        <taxon>Lactobacillaceae</taxon>
        <taxon>Limosilactobacillus</taxon>
    </lineage>
</organism>
<dbReference type="FunFam" id="1.10.268.10:FF:000001">
    <property type="entry name" value="DNA gyrase subunit A"/>
    <property type="match status" value="1"/>
</dbReference>
<proteinExistence type="inferred from homology"/>
<keyword evidence="2 7" id="KW-1003">Cell membrane</keyword>
<dbReference type="InterPro" id="IPR006691">
    <property type="entry name" value="GyrA/parC_rep"/>
</dbReference>
<evidence type="ECO:0000256" key="7">
    <source>
        <dbReference type="HAMAP-Rule" id="MF_00937"/>
    </source>
</evidence>
<evidence type="ECO:0000256" key="3">
    <source>
        <dbReference type="ARBA" id="ARBA00023029"/>
    </source>
</evidence>
<evidence type="ECO:0000256" key="2">
    <source>
        <dbReference type="ARBA" id="ARBA00022475"/>
    </source>
</evidence>
<comment type="similarity">
    <text evidence="7">Belongs to the type II topoisomerase GyrA/ParC subunit family. ParC type 2 subfamily.</text>
</comment>
<accession>A0A0U5JMF7</accession>
<dbReference type="Gene3D" id="1.10.268.10">
    <property type="entry name" value="Topoisomerase, domain 3"/>
    <property type="match status" value="1"/>
</dbReference>
<feature type="site" description="Interaction with DNA" evidence="7">
    <location>
        <position position="89"/>
    </location>
</feature>
<dbReference type="Gene3D" id="3.30.1360.40">
    <property type="match status" value="1"/>
</dbReference>
<evidence type="ECO:0000256" key="8">
    <source>
        <dbReference type="PROSITE-ProRule" id="PRU01384"/>
    </source>
</evidence>
<comment type="catalytic activity">
    <reaction evidence="1 7 8">
        <text>ATP-dependent breakage, passage and rejoining of double-stranded DNA.</text>
        <dbReference type="EC" id="5.6.2.2"/>
    </reaction>
</comment>
<dbReference type="GO" id="GO:0006265">
    <property type="term" value="P:DNA topological change"/>
    <property type="evidence" value="ECO:0007669"/>
    <property type="project" value="UniProtKB-UniRule"/>
</dbReference>
<dbReference type="GO" id="GO:0034335">
    <property type="term" value="F:DNA negative supercoiling activity"/>
    <property type="evidence" value="ECO:0007669"/>
    <property type="project" value="UniProtKB-ARBA"/>
</dbReference>
<dbReference type="InterPro" id="IPR002205">
    <property type="entry name" value="Topo_IIA_dom_A"/>
</dbReference>
<dbReference type="InterPro" id="IPR013757">
    <property type="entry name" value="Topo_IIA_A_a_sf"/>
</dbReference>
<evidence type="ECO:0000256" key="4">
    <source>
        <dbReference type="ARBA" id="ARBA00023125"/>
    </source>
</evidence>
<dbReference type="InterPro" id="IPR050220">
    <property type="entry name" value="Type_II_DNA_Topoisomerases"/>
</dbReference>
<dbReference type="FunFam" id="3.30.1360.40:FF:000002">
    <property type="entry name" value="DNA gyrase subunit A"/>
    <property type="match status" value="1"/>
</dbReference>
<feature type="site" description="Transition state stabilizer" evidence="7">
    <location>
        <position position="119"/>
    </location>
</feature>
<dbReference type="InterPro" id="IPR035516">
    <property type="entry name" value="Gyrase/topoIV_suA_C"/>
</dbReference>
<keyword evidence="9" id="KW-0175">Coiled coil</keyword>
<dbReference type="NCBIfam" id="TIGR01061">
    <property type="entry name" value="parC_Gpos"/>
    <property type="match status" value="1"/>
</dbReference>
<dbReference type="NCBIfam" id="NF004044">
    <property type="entry name" value="PRK05561.1"/>
    <property type="match status" value="1"/>
</dbReference>
<dbReference type="HAMAP" id="MF_00937">
    <property type="entry name" value="ParC_type2"/>
    <property type="match status" value="1"/>
</dbReference>
<feature type="site" description="Interaction with DNA" evidence="7">
    <location>
        <position position="76"/>
    </location>
</feature>
<dbReference type="SUPFAM" id="SSF56719">
    <property type="entry name" value="Type II DNA topoisomerase"/>
    <property type="match status" value="1"/>
</dbReference>
<feature type="site" description="Interaction with DNA" evidence="7">
    <location>
        <position position="95"/>
    </location>
</feature>
<dbReference type="PROSITE" id="PS52040">
    <property type="entry name" value="TOPO_IIA"/>
    <property type="match status" value="1"/>
</dbReference>
<feature type="site" description="Interaction with DNA" evidence="7">
    <location>
        <position position="78"/>
    </location>
</feature>
<dbReference type="Gene3D" id="2.120.10.90">
    <property type="entry name" value="DNA gyrase/topoisomerase IV, subunit A, C-terminal"/>
    <property type="match status" value="1"/>
</dbReference>
<sequence>MRNGKIEHMTLEQIMGDRFGRYSKSIIQERALPDIRDGLKPVQRRILFAMNKDGNTYDKGFRKSAKSVGNVMGNFHPHGDSSIYEALVRLSQDWKLREPLIEMHGNNGSMDGDPPAAMRYTEARLSKIAGLMLQDIDKDTVEMALNFDDTEKEPTVLPARIPNLLVNGATGISAGYATEIPTHNLSEVLDALIYLIKHPTASLDKLMEFIPGPDFPTGGIIQGIDGIRKAYQTGRGRVVVRAKTEIETLRGDRQQINVTEIPYEVNKAQLVKRINDLRLAKKVEGIAEARDETDRSGLRIAIELKRGANANGILNYLLKNTDLQINYNFNMVAIDDQRPMRVGLKRILTSYLEFQKEIIRRRTQYNLTKAQQRLHIVEGLIKALSILDKVIKTIRASKNRKDAKENLVKEYNFTPEQAEAIVTLQLYRLTNTDVTELKKEQEQLNSRINEYQLILTNENELAKVLTKEIRAIKKEFGNPRRTKIENLVEKLEIDTKVTVANEDVVVLVSHAGYIKRSSIRSFKASEAEENGLREDDYPLLIQQTNTLSHLFMFTNLGHIIYRPIHEIADARWKDTGEHISQTIGLADNEEIIKAMIFDKLDQPGTIIMGTSDGQVKQTAFNDYKPGSRYKSHASVAIKLRDNAQVVNVDYYEPTNENRSLLTISRQGYAVRYDVADVPVTGIRTAGVRAINLKDDDQVADQILVKDGQDIAVITQRGAFKEMPVDEIEVGARARRGELVLRRLKSHPHEIADFLAYDPDYQGAFETITNRPAFQDIMATDHHLSSIKSNGTFVIDTDTQGEPVKLRMKQTNILTEEPVSQS</sequence>
<dbReference type="SUPFAM" id="SSF101904">
    <property type="entry name" value="GyrA/ParC C-terminal domain-like"/>
    <property type="match status" value="1"/>
</dbReference>
<evidence type="ECO:0000259" key="10">
    <source>
        <dbReference type="PROSITE" id="PS52040"/>
    </source>
</evidence>
<keyword evidence="5 7" id="KW-0472">Membrane</keyword>
<dbReference type="Pfam" id="PF00521">
    <property type="entry name" value="DNA_topoisoIV"/>
    <property type="match status" value="1"/>
</dbReference>
<evidence type="ECO:0000256" key="5">
    <source>
        <dbReference type="ARBA" id="ARBA00023136"/>
    </source>
</evidence>
<keyword evidence="4 7" id="KW-0238">DNA-binding</keyword>
<comment type="function">
    <text evidence="7">Topoisomerase IV is essential for chromosome segregation. It relaxes supercoiled DNA. Performs the decatenation events required during the replication of a circular DNA molecule.</text>
</comment>
<dbReference type="GO" id="GO:0005524">
    <property type="term" value="F:ATP binding"/>
    <property type="evidence" value="ECO:0007669"/>
    <property type="project" value="InterPro"/>
</dbReference>
<reference evidence="11" key="1">
    <citation type="submission" date="2015-10" db="EMBL/GenBank/DDBJ databases">
        <authorList>
            <person name="Gilbert D.G."/>
        </authorList>
    </citation>
    <scope>NUCLEOTIDE SEQUENCE</scope>
    <source>
        <strain evidence="11">3c6</strain>
    </source>
</reference>
<dbReference type="GO" id="GO:0009330">
    <property type="term" value="C:DNA topoisomerase type II (double strand cut, ATP-hydrolyzing) complex"/>
    <property type="evidence" value="ECO:0007669"/>
    <property type="project" value="TreeGrafter"/>
</dbReference>
<dbReference type="InterPro" id="IPR013760">
    <property type="entry name" value="Topo_IIA-like_dom_sf"/>
</dbReference>
<dbReference type="InterPro" id="IPR005741">
    <property type="entry name" value="TopoIV_A_Gpos"/>
</dbReference>
<dbReference type="EMBL" id="LN887414">
    <property type="protein sequence ID" value="CUR39073.1"/>
    <property type="molecule type" value="Genomic_DNA"/>
</dbReference>
<dbReference type="GO" id="GO:0005694">
    <property type="term" value="C:chromosome"/>
    <property type="evidence" value="ECO:0007669"/>
    <property type="project" value="InterPro"/>
</dbReference>
<dbReference type="PANTHER" id="PTHR43493:SF9">
    <property type="entry name" value="DNA TOPOISOMERASE 4 SUBUNIT A"/>
    <property type="match status" value="1"/>
</dbReference>
<dbReference type="EC" id="5.6.2.2" evidence="7"/>
<dbReference type="CDD" id="cd00187">
    <property type="entry name" value="TOP4c"/>
    <property type="match status" value="1"/>
</dbReference>
<evidence type="ECO:0000256" key="6">
    <source>
        <dbReference type="ARBA" id="ARBA00023235"/>
    </source>
</evidence>
<dbReference type="Pfam" id="PF03989">
    <property type="entry name" value="DNA_gyraseA_C"/>
    <property type="match status" value="4"/>
</dbReference>
<protein>
    <recommendedName>
        <fullName evidence="7">DNA topoisomerase 4 subunit A</fullName>
        <ecNumber evidence="7">5.6.2.2</ecNumber>
    </recommendedName>
    <alternativeName>
        <fullName evidence="7">Topoisomerase IV subunit A</fullName>
    </alternativeName>
</protein>
<dbReference type="GO" id="GO:0019897">
    <property type="term" value="C:extrinsic component of plasma membrane"/>
    <property type="evidence" value="ECO:0007669"/>
    <property type="project" value="UniProtKB-UniRule"/>
</dbReference>
<dbReference type="SMART" id="SM00434">
    <property type="entry name" value="TOP4c"/>
    <property type="match status" value="1"/>
</dbReference>
<dbReference type="FunFam" id="3.90.199.10:FF:000001">
    <property type="entry name" value="DNA gyrase subunit A"/>
    <property type="match status" value="1"/>
</dbReference>
<comment type="subunit">
    <text evidence="7">Heterotetramer composed of ParC and ParE.</text>
</comment>
<evidence type="ECO:0000256" key="1">
    <source>
        <dbReference type="ARBA" id="ARBA00000185"/>
    </source>
</evidence>
<feature type="active site" description="O-(5'-phospho-DNA)-tyrosine intermediate" evidence="7 8">
    <location>
        <position position="120"/>
    </location>
</feature>
<feature type="site" description="Interaction with DNA" evidence="7">
    <location>
        <position position="40"/>
    </location>
</feature>
<evidence type="ECO:0000256" key="9">
    <source>
        <dbReference type="SAM" id="Coils"/>
    </source>
</evidence>
<dbReference type="Gene3D" id="3.90.199.10">
    <property type="entry name" value="Topoisomerase II, domain 5"/>
    <property type="match status" value="1"/>
</dbReference>
<dbReference type="GO" id="GO:0005737">
    <property type="term" value="C:cytoplasm"/>
    <property type="evidence" value="ECO:0007669"/>
    <property type="project" value="TreeGrafter"/>
</dbReference>
<evidence type="ECO:0000313" key="11">
    <source>
        <dbReference type="EMBL" id="CUR39073.1"/>
    </source>
</evidence>
<name>A0A0U5JMF7_LIMRT</name>